<evidence type="ECO:0000256" key="9">
    <source>
        <dbReference type="ARBA" id="ARBA00023136"/>
    </source>
</evidence>
<dbReference type="RefSeq" id="WP_066668430.1">
    <property type="nucleotide sequence ID" value="NZ_CP016171.1"/>
</dbReference>
<feature type="binding site" evidence="11">
    <location>
        <position position="71"/>
    </location>
    <ligand>
        <name>substrate</name>
    </ligand>
</feature>
<dbReference type="GO" id="GO:0044205">
    <property type="term" value="P:'de novo' UMP biosynthetic process"/>
    <property type="evidence" value="ECO:0007669"/>
    <property type="project" value="UniProtKB-UniRule"/>
</dbReference>
<feature type="binding site" evidence="11">
    <location>
        <begin position="116"/>
        <end position="120"/>
    </location>
    <ligand>
        <name>substrate</name>
    </ligand>
</feature>
<dbReference type="CDD" id="cd04738">
    <property type="entry name" value="DHOD_2_like"/>
    <property type="match status" value="1"/>
</dbReference>
<dbReference type="STRING" id="463025.BAU08_05565"/>
<evidence type="ECO:0000256" key="6">
    <source>
        <dbReference type="ARBA" id="ARBA00022643"/>
    </source>
</evidence>
<dbReference type="GO" id="GO:0006207">
    <property type="term" value="P:'de novo' pyrimidine nucleobase biosynthetic process"/>
    <property type="evidence" value="ECO:0007669"/>
    <property type="project" value="UniProtKB-UniRule"/>
</dbReference>
<dbReference type="Proteomes" id="UP000092213">
    <property type="component" value="Chromosome"/>
</dbReference>
<dbReference type="InterPro" id="IPR005719">
    <property type="entry name" value="Dihydroorotate_DH_2"/>
</dbReference>
<evidence type="ECO:0000256" key="3">
    <source>
        <dbReference type="ARBA" id="ARBA00005161"/>
    </source>
</evidence>
<keyword evidence="6 11" id="KW-0288">FMN</keyword>
<dbReference type="EMBL" id="CP016171">
    <property type="protein sequence ID" value="ANN70869.1"/>
    <property type="molecule type" value="Genomic_DNA"/>
</dbReference>
<dbReference type="InterPro" id="IPR005720">
    <property type="entry name" value="Dihydroorotate_DH_cat"/>
</dbReference>
<gene>
    <name evidence="11" type="primary">pyrD</name>
    <name evidence="13" type="ORF">BAU08_05565</name>
</gene>
<proteinExistence type="inferred from homology"/>
<dbReference type="InterPro" id="IPR050074">
    <property type="entry name" value="DHO_dehydrogenase"/>
</dbReference>
<comment type="subcellular location">
    <subcellularLocation>
        <location evidence="11">Cell membrane</location>
        <topology evidence="11">Peripheral membrane protein</topology>
    </subcellularLocation>
    <subcellularLocation>
        <location evidence="2">Membrane</location>
    </subcellularLocation>
</comment>
<dbReference type="NCBIfam" id="NF003645">
    <property type="entry name" value="PRK05286.1-2"/>
    <property type="match status" value="1"/>
</dbReference>
<dbReference type="GO" id="GO:0106430">
    <property type="term" value="F:dihydroorotate dehydrogenase (quinone) activity"/>
    <property type="evidence" value="ECO:0007669"/>
    <property type="project" value="UniProtKB-EC"/>
</dbReference>
<dbReference type="Gene3D" id="3.20.20.70">
    <property type="entry name" value="Aldolase class I"/>
    <property type="match status" value="1"/>
</dbReference>
<dbReference type="PROSITE" id="PS00911">
    <property type="entry name" value="DHODEHASE_1"/>
    <property type="match status" value="1"/>
</dbReference>
<keyword evidence="9 11" id="KW-0472">Membrane</keyword>
<organism evidence="13 14">
    <name type="scientific">Bordetella bronchialis</name>
    <dbReference type="NCBI Taxonomy" id="463025"/>
    <lineage>
        <taxon>Bacteria</taxon>
        <taxon>Pseudomonadati</taxon>
        <taxon>Pseudomonadota</taxon>
        <taxon>Betaproteobacteria</taxon>
        <taxon>Burkholderiales</taxon>
        <taxon>Alcaligenaceae</taxon>
        <taxon>Bordetella</taxon>
    </lineage>
</organism>
<dbReference type="NCBIfam" id="NF003646">
    <property type="entry name" value="PRK05286.1-4"/>
    <property type="match status" value="1"/>
</dbReference>
<feature type="binding site" evidence="11">
    <location>
        <position position="305"/>
    </location>
    <ligand>
        <name>FMN</name>
        <dbReference type="ChEBI" id="CHEBI:58210"/>
    </ligand>
</feature>
<dbReference type="InterPro" id="IPR012135">
    <property type="entry name" value="Dihydroorotate_DH_1_2"/>
</dbReference>
<feature type="active site" description="Nucleophile" evidence="11">
    <location>
        <position position="183"/>
    </location>
</feature>
<comment type="similarity">
    <text evidence="4 11">Belongs to the dihydroorotate dehydrogenase family. Type 2 subfamily.</text>
</comment>
<dbReference type="GO" id="GO:0005737">
    <property type="term" value="C:cytoplasm"/>
    <property type="evidence" value="ECO:0007669"/>
    <property type="project" value="InterPro"/>
</dbReference>
<feature type="binding site" evidence="11">
    <location>
        <begin position="254"/>
        <end position="255"/>
    </location>
    <ligand>
        <name>substrate</name>
    </ligand>
</feature>
<name>A0A193FUZ9_9BORD</name>
<protein>
    <recommendedName>
        <fullName evidence="11">Dihydroorotate dehydrogenase (quinone)</fullName>
        <ecNumber evidence="11">1.3.5.2</ecNumber>
    </recommendedName>
    <alternativeName>
        <fullName evidence="11">DHOdehase</fullName>
        <shortName evidence="11">DHOD</shortName>
        <shortName evidence="11">DHODase</shortName>
    </alternativeName>
    <alternativeName>
        <fullName evidence="11">Dihydroorotate oxidase</fullName>
    </alternativeName>
</protein>
<comment type="pathway">
    <text evidence="3 11">Pyrimidine metabolism; UMP biosynthesis via de novo pathway; orotate from (S)-dihydroorotate (quinone route): step 1/1.</text>
</comment>
<dbReference type="Pfam" id="PF01180">
    <property type="entry name" value="DHO_dh"/>
    <property type="match status" value="1"/>
</dbReference>
<comment type="catalytic activity">
    <reaction evidence="10 11">
        <text>(S)-dihydroorotate + a quinone = orotate + a quinol</text>
        <dbReference type="Rhea" id="RHEA:30187"/>
        <dbReference type="ChEBI" id="CHEBI:24646"/>
        <dbReference type="ChEBI" id="CHEBI:30839"/>
        <dbReference type="ChEBI" id="CHEBI:30864"/>
        <dbReference type="ChEBI" id="CHEBI:132124"/>
        <dbReference type="EC" id="1.3.5.2"/>
    </reaction>
</comment>
<comment type="subunit">
    <text evidence="11">Monomer.</text>
</comment>
<evidence type="ECO:0000256" key="10">
    <source>
        <dbReference type="ARBA" id="ARBA00048639"/>
    </source>
</evidence>
<dbReference type="UniPathway" id="UPA00070">
    <property type="reaction ID" value="UER00946"/>
</dbReference>
<dbReference type="InterPro" id="IPR001295">
    <property type="entry name" value="Dihydroorotate_DH_CS"/>
</dbReference>
<feature type="binding site" evidence="11">
    <location>
        <begin position="67"/>
        <end position="71"/>
    </location>
    <ligand>
        <name>FMN</name>
        <dbReference type="ChEBI" id="CHEBI:58210"/>
    </ligand>
</feature>
<dbReference type="PROSITE" id="PS00912">
    <property type="entry name" value="DHODEHASE_2"/>
    <property type="match status" value="1"/>
</dbReference>
<feature type="binding site" evidence="11">
    <location>
        <position position="180"/>
    </location>
    <ligand>
        <name>FMN</name>
        <dbReference type="ChEBI" id="CHEBI:58210"/>
    </ligand>
</feature>
<keyword evidence="5 11" id="KW-0285">Flavoprotein</keyword>
<dbReference type="NCBIfam" id="TIGR01036">
    <property type="entry name" value="pyrD_sub2"/>
    <property type="match status" value="1"/>
</dbReference>
<accession>A0A193FUZ9</accession>
<keyword evidence="7 11" id="KW-0665">Pyrimidine biosynthesis</keyword>
<dbReference type="PANTHER" id="PTHR48109">
    <property type="entry name" value="DIHYDROOROTATE DEHYDROGENASE (QUINONE), MITOCHONDRIAL-RELATED"/>
    <property type="match status" value="1"/>
</dbReference>
<evidence type="ECO:0000256" key="1">
    <source>
        <dbReference type="ARBA" id="ARBA00003125"/>
    </source>
</evidence>
<keyword evidence="11" id="KW-1003">Cell membrane</keyword>
<feature type="binding site" evidence="11">
    <location>
        <position position="225"/>
    </location>
    <ligand>
        <name>FMN</name>
        <dbReference type="ChEBI" id="CHEBI:58210"/>
    </ligand>
</feature>
<evidence type="ECO:0000256" key="8">
    <source>
        <dbReference type="ARBA" id="ARBA00023002"/>
    </source>
</evidence>
<comment type="caution">
    <text evidence="11">Lacks conserved residue(s) required for the propagation of feature annotation.</text>
</comment>
<evidence type="ECO:0000313" key="14">
    <source>
        <dbReference type="Proteomes" id="UP000092213"/>
    </source>
</evidence>
<evidence type="ECO:0000259" key="12">
    <source>
        <dbReference type="Pfam" id="PF01180"/>
    </source>
</evidence>
<dbReference type="HAMAP" id="MF_00225">
    <property type="entry name" value="DHO_dh_type2"/>
    <property type="match status" value="1"/>
</dbReference>
<evidence type="ECO:0000256" key="11">
    <source>
        <dbReference type="HAMAP-Rule" id="MF_00225"/>
    </source>
</evidence>
<dbReference type="NCBIfam" id="NF003652">
    <property type="entry name" value="PRK05286.2-5"/>
    <property type="match status" value="1"/>
</dbReference>
<keyword evidence="8 11" id="KW-0560">Oxidoreductase</keyword>
<dbReference type="NCBIfam" id="NF003644">
    <property type="entry name" value="PRK05286.1-1"/>
    <property type="match status" value="1"/>
</dbReference>
<dbReference type="PIRSF" id="PIRSF000164">
    <property type="entry name" value="DHO_oxidase"/>
    <property type="match status" value="1"/>
</dbReference>
<feature type="binding site" evidence="11">
    <location>
        <position position="180"/>
    </location>
    <ligand>
        <name>substrate</name>
    </ligand>
</feature>
<dbReference type="AlphaFoldDB" id="A0A193FUZ9"/>
<evidence type="ECO:0000313" key="13">
    <source>
        <dbReference type="EMBL" id="ANN70869.1"/>
    </source>
</evidence>
<feature type="domain" description="Dihydroorotate dehydrogenase catalytic" evidence="12">
    <location>
        <begin position="53"/>
        <end position="340"/>
    </location>
</feature>
<dbReference type="InterPro" id="IPR013785">
    <property type="entry name" value="Aldolase_TIM"/>
</dbReference>
<reference evidence="13 14" key="1">
    <citation type="submission" date="2016-06" db="EMBL/GenBank/DDBJ databases">
        <title>Complete genome sequences of Bordetella bronchialis and Bordetella flabilis.</title>
        <authorList>
            <person name="LiPuma J.J."/>
            <person name="Spilker T."/>
        </authorList>
    </citation>
    <scope>NUCLEOTIDE SEQUENCE [LARGE SCALE GENOMIC DNA]</scope>
    <source>
        <strain evidence="13 14">AU17976</strain>
    </source>
</reference>
<dbReference type="GO" id="GO:0005886">
    <property type="term" value="C:plasma membrane"/>
    <property type="evidence" value="ECO:0007669"/>
    <property type="project" value="UniProtKB-SubCell"/>
</dbReference>
<feature type="binding site" evidence="11">
    <location>
        <position position="276"/>
    </location>
    <ligand>
        <name>FMN</name>
        <dbReference type="ChEBI" id="CHEBI:58210"/>
    </ligand>
</feature>
<evidence type="ECO:0000256" key="2">
    <source>
        <dbReference type="ARBA" id="ARBA00004370"/>
    </source>
</evidence>
<comment type="cofactor">
    <cofactor evidence="11">
        <name>FMN</name>
        <dbReference type="ChEBI" id="CHEBI:58210"/>
    </cofactor>
    <text evidence="11">Binds 1 FMN per subunit.</text>
</comment>
<dbReference type="PANTHER" id="PTHR48109:SF4">
    <property type="entry name" value="DIHYDROOROTATE DEHYDROGENASE (QUINONE), MITOCHONDRIAL"/>
    <property type="match status" value="1"/>
</dbReference>
<dbReference type="EC" id="1.3.5.2" evidence="11"/>
<dbReference type="SUPFAM" id="SSF51395">
    <property type="entry name" value="FMN-linked oxidoreductases"/>
    <property type="match status" value="1"/>
</dbReference>
<feature type="binding site" evidence="11">
    <location>
        <position position="147"/>
    </location>
    <ligand>
        <name>FMN</name>
        <dbReference type="ChEBI" id="CHEBI:58210"/>
    </ligand>
</feature>
<comment type="function">
    <text evidence="1 11">Catalyzes the conversion of dihydroorotate to orotate with quinone as electron acceptor.</text>
</comment>
<feature type="binding site" evidence="11">
    <location>
        <begin position="326"/>
        <end position="327"/>
    </location>
    <ligand>
        <name>FMN</name>
        <dbReference type="ChEBI" id="CHEBI:58210"/>
    </ligand>
</feature>
<evidence type="ECO:0000256" key="4">
    <source>
        <dbReference type="ARBA" id="ARBA00005359"/>
    </source>
</evidence>
<feature type="binding site" evidence="11">
    <location>
        <position position="185"/>
    </location>
    <ligand>
        <name>substrate</name>
    </ligand>
</feature>
<evidence type="ECO:0000256" key="7">
    <source>
        <dbReference type="ARBA" id="ARBA00022975"/>
    </source>
</evidence>
<evidence type="ECO:0000256" key="5">
    <source>
        <dbReference type="ARBA" id="ARBA00022630"/>
    </source>
</evidence>
<sequence>MSILFQAYPLARRALFAMDAETAHDVTLKSLQRAYECGVTRSLMHAAPLAPITLMGLRVPNAVGLAAGLDKNGAYIDALGNLGFGFVEVGTVTPRPQPGNPKPRLFRLPQANALINRLGFNNLGLDAFIANVTRSQWRARGGILGLNIGKNADTPIAQAADDYLKGLRGVFPHADYVTVNISSPNTQNLRSLQGGDGLSDLLARLRDARKELADTYGRDVPLAVKIAPDLTHEQIDAIADILPRYGVNGVIACNTTLSRAAVAGMAHADEAGGLSGPPVHELCLAVIARLKQRLGSTLAIIGVGGIHSGRQAAEKMAAGADAVQLYTGLIYRGPALVRECVDATAVRAA</sequence>
<feature type="binding site" evidence="11">
    <location>
        <position position="91"/>
    </location>
    <ligand>
        <name>FMN</name>
        <dbReference type="ChEBI" id="CHEBI:58210"/>
    </ligand>
</feature>